<dbReference type="InterPro" id="IPR005119">
    <property type="entry name" value="LysR_subst-bd"/>
</dbReference>
<dbReference type="InterPro" id="IPR036388">
    <property type="entry name" value="WH-like_DNA-bd_sf"/>
</dbReference>
<dbReference type="GO" id="GO:0003700">
    <property type="term" value="F:DNA-binding transcription factor activity"/>
    <property type="evidence" value="ECO:0007669"/>
    <property type="project" value="InterPro"/>
</dbReference>
<accession>A0A845GM53</accession>
<dbReference type="PROSITE" id="PS50931">
    <property type="entry name" value="HTH_LYSR"/>
    <property type="match status" value="1"/>
</dbReference>
<evidence type="ECO:0000313" key="6">
    <source>
        <dbReference type="EMBL" id="MYM94436.1"/>
    </source>
</evidence>
<dbReference type="GO" id="GO:0003677">
    <property type="term" value="F:DNA binding"/>
    <property type="evidence" value="ECO:0007669"/>
    <property type="project" value="UniProtKB-KW"/>
</dbReference>
<dbReference type="Pfam" id="PF03466">
    <property type="entry name" value="LysR_substrate"/>
    <property type="match status" value="1"/>
</dbReference>
<keyword evidence="4" id="KW-0804">Transcription</keyword>
<dbReference type="PANTHER" id="PTHR30118:SF15">
    <property type="entry name" value="TRANSCRIPTIONAL REGULATORY PROTEIN"/>
    <property type="match status" value="1"/>
</dbReference>
<dbReference type="Proteomes" id="UP000447355">
    <property type="component" value="Unassembled WGS sequence"/>
</dbReference>
<dbReference type="SUPFAM" id="SSF46785">
    <property type="entry name" value="Winged helix' DNA-binding domain"/>
    <property type="match status" value="1"/>
</dbReference>
<reference evidence="6" key="1">
    <citation type="submission" date="2019-12" db="EMBL/GenBank/DDBJ databases">
        <title>Novel species isolated from a subtropical stream in China.</title>
        <authorList>
            <person name="Lu H."/>
        </authorList>
    </citation>
    <scope>NUCLEOTIDE SEQUENCE [LARGE SCALE GENOMIC DNA]</scope>
    <source>
        <strain evidence="6">FT81W</strain>
    </source>
</reference>
<organism evidence="6 7">
    <name type="scientific">Duganella vulcania</name>
    <dbReference type="NCBI Taxonomy" id="2692166"/>
    <lineage>
        <taxon>Bacteria</taxon>
        <taxon>Pseudomonadati</taxon>
        <taxon>Pseudomonadota</taxon>
        <taxon>Betaproteobacteria</taxon>
        <taxon>Burkholderiales</taxon>
        <taxon>Oxalobacteraceae</taxon>
        <taxon>Telluria group</taxon>
        <taxon>Duganella</taxon>
    </lineage>
</organism>
<protein>
    <submittedName>
        <fullName evidence="6">LysR family transcriptional regulator</fullName>
    </submittedName>
</protein>
<dbReference type="Gene3D" id="1.10.10.10">
    <property type="entry name" value="Winged helix-like DNA-binding domain superfamily/Winged helix DNA-binding domain"/>
    <property type="match status" value="1"/>
</dbReference>
<evidence type="ECO:0000256" key="3">
    <source>
        <dbReference type="ARBA" id="ARBA00023125"/>
    </source>
</evidence>
<evidence type="ECO:0000256" key="2">
    <source>
        <dbReference type="ARBA" id="ARBA00023015"/>
    </source>
</evidence>
<dbReference type="SUPFAM" id="SSF53850">
    <property type="entry name" value="Periplasmic binding protein-like II"/>
    <property type="match status" value="1"/>
</dbReference>
<comment type="similarity">
    <text evidence="1">Belongs to the LysR transcriptional regulatory family.</text>
</comment>
<dbReference type="Gene3D" id="3.40.190.10">
    <property type="entry name" value="Periplasmic binding protein-like II"/>
    <property type="match status" value="2"/>
</dbReference>
<proteinExistence type="inferred from homology"/>
<keyword evidence="2" id="KW-0805">Transcription regulation</keyword>
<evidence type="ECO:0000256" key="1">
    <source>
        <dbReference type="ARBA" id="ARBA00009437"/>
    </source>
</evidence>
<dbReference type="RefSeq" id="WP_161083611.1">
    <property type="nucleotide sequence ID" value="NZ_WWCX01000014.1"/>
</dbReference>
<dbReference type="AlphaFoldDB" id="A0A845GM53"/>
<dbReference type="EMBL" id="WWCX01000014">
    <property type="protein sequence ID" value="MYM94436.1"/>
    <property type="molecule type" value="Genomic_DNA"/>
</dbReference>
<comment type="caution">
    <text evidence="6">The sequence shown here is derived from an EMBL/GenBank/DDBJ whole genome shotgun (WGS) entry which is preliminary data.</text>
</comment>
<name>A0A845GM53_9BURK</name>
<evidence type="ECO:0000256" key="4">
    <source>
        <dbReference type="ARBA" id="ARBA00023163"/>
    </source>
</evidence>
<sequence length="307" mass="33105">MSQVDFNMLLDLDALLREGSVVGAAQALHVSPSAMSRRLARLREAAADPLFVAAGRGLAPTQRALAMHERVRAAIDEVRSIFFSDELDLSQLRRTFTLRASDGFVGVWATRLVSAMMAEAPGVSLRFVPRANKNTDVLRSGAIDLDIGVPAASEPDIVDEALFESSFVGVVRQGHPLFANGPRSKVGLKAFVAWPHISASQHGSGISRLDAALEAAGVRRNVAIVAPGVQAALVMASTSDFIAAMPEPFARWGKEHHRLQLFRLPIEAPTVQVSQSWHKRHQADPAHRWLRAHVGAICAAGVRAMQG</sequence>
<dbReference type="PANTHER" id="PTHR30118">
    <property type="entry name" value="HTH-TYPE TRANSCRIPTIONAL REGULATOR LEUO-RELATED"/>
    <property type="match status" value="1"/>
</dbReference>
<gene>
    <name evidence="6" type="ORF">GTP90_11260</name>
</gene>
<keyword evidence="3" id="KW-0238">DNA-binding</keyword>
<dbReference type="CDD" id="cd08460">
    <property type="entry name" value="PBP2_DntR_like_1"/>
    <property type="match status" value="1"/>
</dbReference>
<evidence type="ECO:0000259" key="5">
    <source>
        <dbReference type="PROSITE" id="PS50931"/>
    </source>
</evidence>
<dbReference type="InterPro" id="IPR000847">
    <property type="entry name" value="LysR_HTH_N"/>
</dbReference>
<feature type="domain" description="HTH lysR-type" evidence="5">
    <location>
        <begin position="4"/>
        <end position="61"/>
    </location>
</feature>
<dbReference type="InterPro" id="IPR050389">
    <property type="entry name" value="LysR-type_TF"/>
</dbReference>
<dbReference type="Pfam" id="PF00126">
    <property type="entry name" value="HTH_1"/>
    <property type="match status" value="1"/>
</dbReference>
<evidence type="ECO:0000313" key="7">
    <source>
        <dbReference type="Proteomes" id="UP000447355"/>
    </source>
</evidence>
<dbReference type="InterPro" id="IPR036390">
    <property type="entry name" value="WH_DNA-bd_sf"/>
</dbReference>